<comment type="subcellular location">
    <subcellularLocation>
        <location evidence="8">Cell inner membrane</location>
        <topology evidence="8">Multi-pass membrane protein</topology>
    </subcellularLocation>
    <subcellularLocation>
        <location evidence="1">Cell membrane</location>
        <topology evidence="1">Multi-pass membrane protein</topology>
    </subcellularLocation>
</comment>
<feature type="transmembrane region" description="Helical" evidence="8">
    <location>
        <begin position="170"/>
        <end position="190"/>
    </location>
</feature>
<dbReference type="Proteomes" id="UP000469385">
    <property type="component" value="Unassembled WGS sequence"/>
</dbReference>
<dbReference type="AlphaFoldDB" id="A0A6N8IRG0"/>
<evidence type="ECO:0000256" key="7">
    <source>
        <dbReference type="ARBA" id="ARBA00023136"/>
    </source>
</evidence>
<dbReference type="CDD" id="cd17320">
    <property type="entry name" value="MFS_MdfA_MDR_like"/>
    <property type="match status" value="1"/>
</dbReference>
<dbReference type="EMBL" id="WSEL01000003">
    <property type="protein sequence ID" value="MVQ28820.1"/>
    <property type="molecule type" value="Genomic_DNA"/>
</dbReference>
<dbReference type="Pfam" id="PF07690">
    <property type="entry name" value="MFS_1"/>
    <property type="match status" value="1"/>
</dbReference>
<feature type="transmembrane region" description="Helical" evidence="8">
    <location>
        <begin position="6"/>
        <end position="26"/>
    </location>
</feature>
<feature type="transmembrane region" description="Helical" evidence="8">
    <location>
        <begin position="82"/>
        <end position="101"/>
    </location>
</feature>
<feature type="transmembrane region" description="Helical" evidence="8">
    <location>
        <begin position="319"/>
        <end position="338"/>
    </location>
</feature>
<keyword evidence="3 8" id="KW-0813">Transport</keyword>
<evidence type="ECO:0000256" key="4">
    <source>
        <dbReference type="ARBA" id="ARBA00022475"/>
    </source>
</evidence>
<feature type="domain" description="Major facilitator superfamily (MFS) profile" evidence="9">
    <location>
        <begin position="16"/>
        <end position="399"/>
    </location>
</feature>
<dbReference type="InterPro" id="IPR036259">
    <property type="entry name" value="MFS_trans_sf"/>
</dbReference>
<dbReference type="NCBIfam" id="TIGR00710">
    <property type="entry name" value="efflux_Bcr_CflA"/>
    <property type="match status" value="1"/>
</dbReference>
<dbReference type="GO" id="GO:0015385">
    <property type="term" value="F:sodium:proton antiporter activity"/>
    <property type="evidence" value="ECO:0007669"/>
    <property type="project" value="TreeGrafter"/>
</dbReference>
<feature type="transmembrane region" description="Helical" evidence="8">
    <location>
        <begin position="291"/>
        <end position="313"/>
    </location>
</feature>
<evidence type="ECO:0000256" key="8">
    <source>
        <dbReference type="RuleBase" id="RU365088"/>
    </source>
</evidence>
<keyword evidence="8" id="KW-0997">Cell inner membrane</keyword>
<dbReference type="InterPro" id="IPR011701">
    <property type="entry name" value="MFS"/>
</dbReference>
<dbReference type="InterPro" id="IPR020846">
    <property type="entry name" value="MFS_dom"/>
</dbReference>
<comment type="caution">
    <text evidence="10">The sequence shown here is derived from an EMBL/GenBank/DDBJ whole genome shotgun (WGS) entry which is preliminary data.</text>
</comment>
<dbReference type="GO" id="GO:0042910">
    <property type="term" value="F:xenobiotic transmembrane transporter activity"/>
    <property type="evidence" value="ECO:0007669"/>
    <property type="project" value="InterPro"/>
</dbReference>
<feature type="transmembrane region" description="Helical" evidence="8">
    <location>
        <begin position="140"/>
        <end position="164"/>
    </location>
</feature>
<name>A0A6N8IRG0_9BURK</name>
<dbReference type="InterPro" id="IPR004812">
    <property type="entry name" value="Efflux_drug-R_Bcr/CmlA"/>
</dbReference>
<dbReference type="Gene3D" id="1.20.1720.10">
    <property type="entry name" value="Multidrug resistance protein D"/>
    <property type="match status" value="1"/>
</dbReference>
<keyword evidence="6 8" id="KW-1133">Transmembrane helix</keyword>
<keyword evidence="7 8" id="KW-0472">Membrane</keyword>
<keyword evidence="5 8" id="KW-0812">Transmembrane</keyword>
<evidence type="ECO:0000256" key="2">
    <source>
        <dbReference type="ARBA" id="ARBA00006236"/>
    </source>
</evidence>
<keyword evidence="4" id="KW-1003">Cell membrane</keyword>
<dbReference type="GO" id="GO:0005886">
    <property type="term" value="C:plasma membrane"/>
    <property type="evidence" value="ECO:0007669"/>
    <property type="project" value="UniProtKB-SubCell"/>
</dbReference>
<sequence length="412" mass="43902">MNPDAATLWRAPAWALAVLLAVLGMLGPFSIDTYIPAFAGIGAAIGATPVQMQQTLSAYLFGFAFMNLFHGALADSFGRRPVVLWGLAVFTLASAGCALSQTIGQLVAFRALQGLSTGAGIVVSRAVIRDMFPPAQAQKVMSQVTIYFGVAPAVAPIIGGWLFVHAGWHAIFWFLTAVGAVLFAANARLLPETLHHDHRQPFRARNLLAGYAQLGANPRFLLLALASGVPFNGMFLYVLSAPEFLGTHLQLAPTQFFWFFILSIGGIMGGAWASGRLAGRIAPKTQIRHGFVVMLAVSLLNVAANLLFAPQAWWALPPIAVFGFGWSLMVPVVTLLALDLNPQRRGLASSLQAVIGSTANGIVAGAIAPLVMHSTRLLAITSLLMMGIGLVAWIYVHHRWPEIGRHAAAQVS</sequence>
<feature type="transmembrane region" description="Helical" evidence="8">
    <location>
        <begin position="377"/>
        <end position="396"/>
    </location>
</feature>
<comment type="similarity">
    <text evidence="2 8">Belongs to the major facilitator superfamily. Bcr/CmlA family.</text>
</comment>
<dbReference type="GO" id="GO:1990961">
    <property type="term" value="P:xenobiotic detoxification by transmembrane export across the plasma membrane"/>
    <property type="evidence" value="ECO:0007669"/>
    <property type="project" value="InterPro"/>
</dbReference>
<feature type="transmembrane region" description="Helical" evidence="8">
    <location>
        <begin position="56"/>
        <end position="75"/>
    </location>
</feature>
<evidence type="ECO:0000256" key="1">
    <source>
        <dbReference type="ARBA" id="ARBA00004651"/>
    </source>
</evidence>
<accession>A0A6N8IRG0</accession>
<feature type="transmembrane region" description="Helical" evidence="8">
    <location>
        <begin position="107"/>
        <end position="128"/>
    </location>
</feature>
<reference evidence="10 11" key="1">
    <citation type="submission" date="2019-12" db="EMBL/GenBank/DDBJ databases">
        <authorList>
            <person name="Huq M.A."/>
        </authorList>
    </citation>
    <scope>NUCLEOTIDE SEQUENCE [LARGE SCALE GENOMIC DNA]</scope>
    <source>
        <strain evidence="10 11">MAH-25</strain>
    </source>
</reference>
<dbReference type="PANTHER" id="PTHR23502">
    <property type="entry name" value="MAJOR FACILITATOR SUPERFAMILY"/>
    <property type="match status" value="1"/>
</dbReference>
<feature type="transmembrane region" description="Helical" evidence="8">
    <location>
        <begin position="220"/>
        <end position="240"/>
    </location>
</feature>
<proteinExistence type="inferred from homology"/>
<evidence type="ECO:0000256" key="3">
    <source>
        <dbReference type="ARBA" id="ARBA00022448"/>
    </source>
</evidence>
<evidence type="ECO:0000313" key="11">
    <source>
        <dbReference type="Proteomes" id="UP000469385"/>
    </source>
</evidence>
<evidence type="ECO:0000256" key="5">
    <source>
        <dbReference type="ARBA" id="ARBA00022692"/>
    </source>
</evidence>
<dbReference type="RefSeq" id="WP_157396883.1">
    <property type="nucleotide sequence ID" value="NZ_WSEL01000003.1"/>
</dbReference>
<dbReference type="PROSITE" id="PS50850">
    <property type="entry name" value="MFS"/>
    <property type="match status" value="1"/>
</dbReference>
<feature type="transmembrane region" description="Helical" evidence="8">
    <location>
        <begin position="350"/>
        <end position="371"/>
    </location>
</feature>
<organism evidence="10 11">
    <name type="scientific">Ramlibacter pinisoli</name>
    <dbReference type="NCBI Taxonomy" id="2682844"/>
    <lineage>
        <taxon>Bacteria</taxon>
        <taxon>Pseudomonadati</taxon>
        <taxon>Pseudomonadota</taxon>
        <taxon>Betaproteobacteria</taxon>
        <taxon>Burkholderiales</taxon>
        <taxon>Comamonadaceae</taxon>
        <taxon>Ramlibacter</taxon>
    </lineage>
</organism>
<evidence type="ECO:0000313" key="10">
    <source>
        <dbReference type="EMBL" id="MVQ28820.1"/>
    </source>
</evidence>
<gene>
    <name evidence="10" type="ORF">GON04_05165</name>
</gene>
<dbReference type="PANTHER" id="PTHR23502:SF132">
    <property type="entry name" value="POLYAMINE TRANSPORTER 2-RELATED"/>
    <property type="match status" value="1"/>
</dbReference>
<keyword evidence="11" id="KW-1185">Reference proteome</keyword>
<protein>
    <recommendedName>
        <fullName evidence="8">Bcr/CflA family efflux transporter</fullName>
    </recommendedName>
</protein>
<evidence type="ECO:0000259" key="9">
    <source>
        <dbReference type="PROSITE" id="PS50850"/>
    </source>
</evidence>
<evidence type="ECO:0000256" key="6">
    <source>
        <dbReference type="ARBA" id="ARBA00022989"/>
    </source>
</evidence>
<feature type="transmembrane region" description="Helical" evidence="8">
    <location>
        <begin position="256"/>
        <end position="279"/>
    </location>
</feature>
<dbReference type="SUPFAM" id="SSF103473">
    <property type="entry name" value="MFS general substrate transporter"/>
    <property type="match status" value="1"/>
</dbReference>